<reference evidence="1" key="1">
    <citation type="submission" date="2021-03" db="EMBL/GenBank/DDBJ databases">
        <title>Roseibium sp. CAU 1637 isolated from Incheon.</title>
        <authorList>
            <person name="Kim W."/>
        </authorList>
    </citation>
    <scope>NUCLEOTIDE SEQUENCE</scope>
    <source>
        <strain evidence="1">CAU 1637</strain>
    </source>
</reference>
<dbReference type="PRINTS" id="PR00313">
    <property type="entry name" value="CABNDNGRPT"/>
</dbReference>
<dbReference type="InterPro" id="IPR001343">
    <property type="entry name" value="Hemolysn_Ca-bd"/>
</dbReference>
<proteinExistence type="predicted"/>
<dbReference type="Proteomes" id="UP000664779">
    <property type="component" value="Unassembled WGS sequence"/>
</dbReference>
<comment type="caution">
    <text evidence="1">The sequence shown here is derived from an EMBL/GenBank/DDBJ whole genome shotgun (WGS) entry which is preliminary data.</text>
</comment>
<evidence type="ECO:0000313" key="2">
    <source>
        <dbReference type="Proteomes" id="UP000664779"/>
    </source>
</evidence>
<evidence type="ECO:0008006" key="3">
    <source>
        <dbReference type="Google" id="ProtNLM"/>
    </source>
</evidence>
<dbReference type="PROSITE" id="PS00330">
    <property type="entry name" value="HEMOLYSIN_CALCIUM"/>
    <property type="match status" value="1"/>
</dbReference>
<dbReference type="EMBL" id="JAFLNF010000001">
    <property type="protein sequence ID" value="MBO0343973.1"/>
    <property type="molecule type" value="Genomic_DNA"/>
</dbReference>
<dbReference type="AlphaFoldDB" id="A0A939J844"/>
<dbReference type="Pfam" id="PF00353">
    <property type="entry name" value="HemolysinCabind"/>
    <property type="match status" value="1"/>
</dbReference>
<organism evidence="1 2">
    <name type="scientific">Roseibium limicola</name>
    <dbReference type="NCBI Taxonomy" id="2816037"/>
    <lineage>
        <taxon>Bacteria</taxon>
        <taxon>Pseudomonadati</taxon>
        <taxon>Pseudomonadota</taxon>
        <taxon>Alphaproteobacteria</taxon>
        <taxon>Hyphomicrobiales</taxon>
        <taxon>Stappiaceae</taxon>
        <taxon>Roseibium</taxon>
    </lineage>
</organism>
<name>A0A939J844_9HYPH</name>
<accession>A0A939J844</accession>
<protein>
    <recommendedName>
        <fullName evidence="3">Hemolysin type calcium-binding protein</fullName>
    </recommendedName>
</protein>
<sequence>MSPLQHFVEVGQAAGLDPHPFFDTSYYLASNPDVAEAGVDPFEHFLQYGLSEGRIPTENFDAAYYLSVNTDVVDEGLPAFQHFFVYGFSEGRSPINTTSASEAGKDALPPTDAPLQLLGTDQADDLQGGAGDDVLAGLAGDDSLTGGLGKDIFVFEPGFGSDVVQDFTLADDILMLKAFGIDTIEELQAVAELKNEDGNLLIDFADGSHLTLVGVTDLSSAEFFPDPLS</sequence>
<gene>
    <name evidence="1" type="ORF">J0X15_01975</name>
</gene>
<dbReference type="InterPro" id="IPR011049">
    <property type="entry name" value="Serralysin-like_metalloprot_C"/>
</dbReference>
<evidence type="ECO:0000313" key="1">
    <source>
        <dbReference type="EMBL" id="MBO0343973.1"/>
    </source>
</evidence>
<keyword evidence="2" id="KW-1185">Reference proteome</keyword>
<dbReference type="SUPFAM" id="SSF51120">
    <property type="entry name" value="beta-Roll"/>
    <property type="match status" value="1"/>
</dbReference>
<dbReference type="Gene3D" id="2.150.10.10">
    <property type="entry name" value="Serralysin-like metalloprotease, C-terminal"/>
    <property type="match status" value="1"/>
</dbReference>
<dbReference type="GO" id="GO:0005509">
    <property type="term" value="F:calcium ion binding"/>
    <property type="evidence" value="ECO:0007669"/>
    <property type="project" value="InterPro"/>
</dbReference>
<dbReference type="InterPro" id="IPR018511">
    <property type="entry name" value="Hemolysin-typ_Ca-bd_CS"/>
</dbReference>